<sequence length="504" mass="55057">MQRENWDSLCNEIVAKYLSAQGYTESLQALERAVGHKSLVADGYDGIPRDLRTLIEQSQSIVSAEALSQLKLEDKSTDALDKSAAQIKQNEKEAYTVEKTLEYLHSSNILSIHTICIPIHTNDFGELKTAIATTGADKFITISDPESGEVHHILDKTAAPLRDGAVGHDSAVLDLSQNPRYPRYVASAGMDGRTVIWDMQYARPCQTLNEHSRFVVRVTHSACGSFMASAGYDKKVVLYSVQGDPQSTIHYVKIHEIRLDANPEAILFVPGPMKPPTDGRQADGNKRTWLVFSERGRVELTYVAMPCSDMDQEVSPNFTSVQYNTNPDPNDHYAGYSLLDLSLHPSGEYLCAQTGDHAAAQRGSPGDQSVSLGGLNTGNSLSRLLIMPLFSSMRRMTLWTEAPSSTFSNPRHAWCENGCQVWVTGEDGILRQISLLGEVSASIPCHGQLPEVHSHSKNARDAATAAAWVRGGNTVIKGVAVLPDGRVASCGFDRTVRIVGKCKS</sequence>
<dbReference type="InterPro" id="IPR036322">
    <property type="entry name" value="WD40_repeat_dom_sf"/>
</dbReference>
<dbReference type="InterPro" id="IPR006594">
    <property type="entry name" value="LisH"/>
</dbReference>
<evidence type="ECO:0000313" key="4">
    <source>
        <dbReference type="EMBL" id="WFD44827.1"/>
    </source>
</evidence>
<dbReference type="AlphaFoldDB" id="A0AAF0FHW3"/>
<evidence type="ECO:0008006" key="6">
    <source>
        <dbReference type="Google" id="ProtNLM"/>
    </source>
</evidence>
<dbReference type="EMBL" id="CP118380">
    <property type="protein sequence ID" value="WFD44827.1"/>
    <property type="molecule type" value="Genomic_DNA"/>
</dbReference>
<dbReference type="PANTHER" id="PTHR44019">
    <property type="entry name" value="WD REPEAT-CONTAINING PROTEIN 55"/>
    <property type="match status" value="1"/>
</dbReference>
<dbReference type="InterPro" id="IPR019775">
    <property type="entry name" value="WD40_repeat_CS"/>
</dbReference>
<keyword evidence="1 3" id="KW-0853">WD repeat</keyword>
<protein>
    <recommendedName>
        <fullName evidence="6">LisH domain-containing protein</fullName>
    </recommendedName>
</protein>
<dbReference type="InterPro" id="IPR001680">
    <property type="entry name" value="WD40_rpt"/>
</dbReference>
<keyword evidence="2" id="KW-0677">Repeat</keyword>
<dbReference type="InterPro" id="IPR015943">
    <property type="entry name" value="WD40/YVTN_repeat-like_dom_sf"/>
</dbReference>
<gene>
    <name evidence="4" type="ORF">MPSI1_003498</name>
</gene>
<keyword evidence="5" id="KW-1185">Reference proteome</keyword>
<dbReference type="PROSITE" id="PS00678">
    <property type="entry name" value="WD_REPEATS_1"/>
    <property type="match status" value="1"/>
</dbReference>
<dbReference type="SMART" id="SM00320">
    <property type="entry name" value="WD40"/>
    <property type="match status" value="3"/>
</dbReference>
<dbReference type="SUPFAM" id="SSF50978">
    <property type="entry name" value="WD40 repeat-like"/>
    <property type="match status" value="1"/>
</dbReference>
<reference evidence="4" key="1">
    <citation type="submission" date="2023-02" db="EMBL/GenBank/DDBJ databases">
        <title>Mating type loci evolution in Malassezia.</title>
        <authorList>
            <person name="Coelho M.A."/>
        </authorList>
    </citation>
    <scope>NUCLEOTIDE SEQUENCE</scope>
    <source>
        <strain evidence="4">CBS 14136</strain>
    </source>
</reference>
<evidence type="ECO:0000256" key="1">
    <source>
        <dbReference type="ARBA" id="ARBA00022574"/>
    </source>
</evidence>
<dbReference type="InterPro" id="IPR050505">
    <property type="entry name" value="WDR55/POC1"/>
</dbReference>
<dbReference type="Gene3D" id="2.130.10.10">
    <property type="entry name" value="YVTN repeat-like/Quinoprotein amine dehydrogenase"/>
    <property type="match status" value="1"/>
</dbReference>
<evidence type="ECO:0000313" key="5">
    <source>
        <dbReference type="Proteomes" id="UP001214628"/>
    </source>
</evidence>
<feature type="repeat" description="WD" evidence="3">
    <location>
        <begin position="165"/>
        <end position="207"/>
    </location>
</feature>
<organism evidence="4 5">
    <name type="scientific">Malassezia psittaci</name>
    <dbReference type="NCBI Taxonomy" id="1821823"/>
    <lineage>
        <taxon>Eukaryota</taxon>
        <taxon>Fungi</taxon>
        <taxon>Dikarya</taxon>
        <taxon>Basidiomycota</taxon>
        <taxon>Ustilaginomycotina</taxon>
        <taxon>Malasseziomycetes</taxon>
        <taxon>Malasseziales</taxon>
        <taxon>Malasseziaceae</taxon>
        <taxon>Malassezia</taxon>
    </lineage>
</organism>
<evidence type="ECO:0000256" key="2">
    <source>
        <dbReference type="ARBA" id="ARBA00022737"/>
    </source>
</evidence>
<dbReference type="PANTHER" id="PTHR44019:SF8">
    <property type="entry name" value="POC1 CENTRIOLAR PROTEIN HOMOLOG"/>
    <property type="match status" value="1"/>
</dbReference>
<accession>A0AAF0FHW3</accession>
<evidence type="ECO:0000256" key="3">
    <source>
        <dbReference type="PROSITE-ProRule" id="PRU00221"/>
    </source>
</evidence>
<dbReference type="Pfam" id="PF00400">
    <property type="entry name" value="WD40"/>
    <property type="match status" value="3"/>
</dbReference>
<dbReference type="PROSITE" id="PS50896">
    <property type="entry name" value="LISH"/>
    <property type="match status" value="1"/>
</dbReference>
<proteinExistence type="predicted"/>
<dbReference type="PROSITE" id="PS50294">
    <property type="entry name" value="WD_REPEATS_REGION"/>
    <property type="match status" value="1"/>
</dbReference>
<name>A0AAF0FHW3_9BASI</name>
<dbReference type="PROSITE" id="PS50082">
    <property type="entry name" value="WD_REPEATS_2"/>
    <property type="match status" value="1"/>
</dbReference>
<dbReference type="Proteomes" id="UP001214628">
    <property type="component" value="Chromosome 6"/>
</dbReference>